<protein>
    <submittedName>
        <fullName evidence="1">Uncharacterized protein</fullName>
    </submittedName>
</protein>
<evidence type="ECO:0000313" key="1">
    <source>
        <dbReference type="EMBL" id="MBE4752855.1"/>
    </source>
</evidence>
<proteinExistence type="predicted"/>
<evidence type="ECO:0000313" key="2">
    <source>
        <dbReference type="Proteomes" id="UP001516472"/>
    </source>
</evidence>
<gene>
    <name evidence="1" type="ORF">G4177_32360</name>
</gene>
<dbReference type="EMBL" id="JAAIYO010000014">
    <property type="protein sequence ID" value="MBE4752855.1"/>
    <property type="molecule type" value="Genomic_DNA"/>
</dbReference>
<organism evidence="1 2">
    <name type="scientific">Corallococcus soli</name>
    <dbReference type="NCBI Taxonomy" id="2710757"/>
    <lineage>
        <taxon>Bacteria</taxon>
        <taxon>Pseudomonadati</taxon>
        <taxon>Myxococcota</taxon>
        <taxon>Myxococcia</taxon>
        <taxon>Myxococcales</taxon>
        <taxon>Cystobacterineae</taxon>
        <taxon>Myxococcaceae</taxon>
        <taxon>Corallococcus</taxon>
    </lineage>
</organism>
<reference evidence="1 2" key="1">
    <citation type="submission" date="2020-02" db="EMBL/GenBank/DDBJ databases">
        <authorList>
            <person name="Babadi Z.K."/>
            <person name="Risdian C."/>
            <person name="Ebrahimipour G.H."/>
            <person name="Wink J."/>
        </authorList>
    </citation>
    <scope>NUCLEOTIDE SEQUENCE [LARGE SCALE GENOMIC DNA]</scope>
    <source>
        <strain evidence="1 2">ZKHCc1 1396</strain>
    </source>
</reference>
<sequence length="297" mass="32468">MAAAPILRFELYREVERGNADAGSGTHPCVERCELVPPAGVDPLALKLVLLPCFGEHKPDTTLGAYFKAQALGLDSPEGALLPSSLEGYLRHEEAERRAFGTLVEPGSEHSSVLVVWNGRVRWYVDAVFHRLEGVEGWTRGACVDVVEGSLKDFIRFSPLIQPRLSEGRPGLRHPGRAREFSADACVLKLSKSPGMPNTRHFSLEAFADGRFERRVSRESDFQGLDVHQLTTLLIAASRMGEVRGPSGPPPFAHDKQKTSVTFPVSGGTRKVTLDPETSPEVEGFVQQVAAAYGLER</sequence>
<comment type="caution">
    <text evidence="1">The sequence shown here is derived from an EMBL/GenBank/DDBJ whole genome shotgun (WGS) entry which is preliminary data.</text>
</comment>
<keyword evidence="2" id="KW-1185">Reference proteome</keyword>
<accession>A0ABR9PY50</accession>
<name>A0ABR9PY50_9BACT</name>
<dbReference type="RefSeq" id="WP_193430027.1">
    <property type="nucleotide sequence ID" value="NZ_CBCSIP010000130.1"/>
</dbReference>
<dbReference type="Proteomes" id="UP001516472">
    <property type="component" value="Unassembled WGS sequence"/>
</dbReference>